<proteinExistence type="predicted"/>
<evidence type="ECO:0000313" key="2">
    <source>
        <dbReference type="EMBL" id="KAF5910003.1"/>
    </source>
</evidence>
<dbReference type="AlphaFoldDB" id="A0A8J5C9P5"/>
<feature type="region of interest" description="Disordered" evidence="1">
    <location>
        <begin position="18"/>
        <end position="37"/>
    </location>
</feature>
<comment type="caution">
    <text evidence="2">The sequence shown here is derived from an EMBL/GenBank/DDBJ whole genome shotgun (WGS) entry which is preliminary data.</text>
</comment>
<keyword evidence="3" id="KW-1185">Reference proteome</keyword>
<dbReference type="Proteomes" id="UP000727407">
    <property type="component" value="Unassembled WGS sequence"/>
</dbReference>
<accession>A0A8J5C9P5</accession>
<sequence length="52" mass="5898">MPEAPPKGAEELFQRLSNIHSSTERLPRTPTVEVKASQLKEQKLIKIHSMQS</sequence>
<name>A0A8J5C9P5_CLAMG</name>
<evidence type="ECO:0000313" key="3">
    <source>
        <dbReference type="Proteomes" id="UP000727407"/>
    </source>
</evidence>
<gene>
    <name evidence="2" type="ORF">DAT39_000204</name>
</gene>
<protein>
    <submittedName>
        <fullName evidence="2">Uncharacterized protein</fullName>
    </submittedName>
</protein>
<organism evidence="2 3">
    <name type="scientific">Clarias magur</name>
    <name type="common">Asian catfish</name>
    <name type="synonym">Macropteronotus magur</name>
    <dbReference type="NCBI Taxonomy" id="1594786"/>
    <lineage>
        <taxon>Eukaryota</taxon>
        <taxon>Metazoa</taxon>
        <taxon>Chordata</taxon>
        <taxon>Craniata</taxon>
        <taxon>Vertebrata</taxon>
        <taxon>Euteleostomi</taxon>
        <taxon>Actinopterygii</taxon>
        <taxon>Neopterygii</taxon>
        <taxon>Teleostei</taxon>
        <taxon>Ostariophysi</taxon>
        <taxon>Siluriformes</taxon>
        <taxon>Clariidae</taxon>
        <taxon>Clarias</taxon>
    </lineage>
</organism>
<evidence type="ECO:0000256" key="1">
    <source>
        <dbReference type="SAM" id="MobiDB-lite"/>
    </source>
</evidence>
<reference evidence="2" key="1">
    <citation type="submission" date="2020-07" db="EMBL/GenBank/DDBJ databases">
        <title>Clarias magur genome sequencing, assembly and annotation.</title>
        <authorList>
            <person name="Kushwaha B."/>
            <person name="Kumar R."/>
            <person name="Das P."/>
            <person name="Joshi C.G."/>
            <person name="Kumar D."/>
            <person name="Nagpure N.S."/>
            <person name="Pandey M."/>
            <person name="Agarwal S."/>
            <person name="Srivastava S."/>
            <person name="Singh M."/>
            <person name="Sahoo L."/>
            <person name="Jayasankar P."/>
            <person name="Meher P.K."/>
            <person name="Koringa P.G."/>
            <person name="Iquebal M.A."/>
            <person name="Das S.P."/>
            <person name="Bit A."/>
            <person name="Patnaik S."/>
            <person name="Patel N."/>
            <person name="Shah T.M."/>
            <person name="Hinsu A."/>
            <person name="Jena J.K."/>
        </authorList>
    </citation>
    <scope>NUCLEOTIDE SEQUENCE</scope>
    <source>
        <strain evidence="2">CIFAMagur01</strain>
        <tissue evidence="2">Testis</tissue>
    </source>
</reference>
<dbReference type="EMBL" id="QNUK01000001">
    <property type="protein sequence ID" value="KAF5910003.1"/>
    <property type="molecule type" value="Genomic_DNA"/>
</dbReference>